<dbReference type="OrthoDB" id="4062651at2759"/>
<feature type="compositionally biased region" description="Basic and acidic residues" evidence="1">
    <location>
        <begin position="371"/>
        <end position="383"/>
    </location>
</feature>
<protein>
    <submittedName>
        <fullName evidence="3">Serine/threonine-protein kinase HT1</fullName>
    </submittedName>
</protein>
<feature type="compositionally biased region" description="Low complexity" evidence="1">
    <location>
        <begin position="57"/>
        <end position="78"/>
    </location>
</feature>
<feature type="region of interest" description="Disordered" evidence="1">
    <location>
        <begin position="666"/>
        <end position="707"/>
    </location>
</feature>
<feature type="compositionally biased region" description="Low complexity" evidence="1">
    <location>
        <begin position="316"/>
        <end position="340"/>
    </location>
</feature>
<reference evidence="3 4" key="1">
    <citation type="journal article" date="2017" name="Mol. Biol. Evol.">
        <title>The 4-celled Tetrabaena socialis nuclear genome reveals the essential components for genetic control of cell number at the origin of multicellularity in the volvocine lineage.</title>
        <authorList>
            <person name="Featherston J."/>
            <person name="Arakaki Y."/>
            <person name="Hanschen E.R."/>
            <person name="Ferris P.J."/>
            <person name="Michod R.E."/>
            <person name="Olson B.J.S.C."/>
            <person name="Nozaki H."/>
            <person name="Durand P.M."/>
        </authorList>
    </citation>
    <scope>NUCLEOTIDE SEQUENCE [LARGE SCALE GENOMIC DNA]</scope>
    <source>
        <strain evidence="3 4">NIES-571</strain>
    </source>
</reference>
<dbReference type="InterPro" id="IPR001245">
    <property type="entry name" value="Ser-Thr/Tyr_kinase_cat_dom"/>
</dbReference>
<dbReference type="InterPro" id="IPR008266">
    <property type="entry name" value="Tyr_kinase_AS"/>
</dbReference>
<dbReference type="Proteomes" id="UP000236333">
    <property type="component" value="Unassembled WGS sequence"/>
</dbReference>
<organism evidence="3 4">
    <name type="scientific">Tetrabaena socialis</name>
    <dbReference type="NCBI Taxonomy" id="47790"/>
    <lineage>
        <taxon>Eukaryota</taxon>
        <taxon>Viridiplantae</taxon>
        <taxon>Chlorophyta</taxon>
        <taxon>core chlorophytes</taxon>
        <taxon>Chlorophyceae</taxon>
        <taxon>CS clade</taxon>
        <taxon>Chlamydomonadales</taxon>
        <taxon>Tetrabaenaceae</taxon>
        <taxon>Tetrabaena</taxon>
    </lineage>
</organism>
<feature type="compositionally biased region" description="Low complexity" evidence="1">
    <location>
        <begin position="1117"/>
        <end position="1131"/>
    </location>
</feature>
<dbReference type="PROSITE" id="PS00109">
    <property type="entry name" value="PROTEIN_KINASE_TYR"/>
    <property type="match status" value="1"/>
</dbReference>
<evidence type="ECO:0000313" key="3">
    <source>
        <dbReference type="EMBL" id="PNH05671.1"/>
    </source>
</evidence>
<dbReference type="GO" id="GO:0004674">
    <property type="term" value="F:protein serine/threonine kinase activity"/>
    <property type="evidence" value="ECO:0007669"/>
    <property type="project" value="TreeGrafter"/>
</dbReference>
<dbReference type="SUPFAM" id="SSF56112">
    <property type="entry name" value="Protein kinase-like (PK-like)"/>
    <property type="match status" value="1"/>
</dbReference>
<evidence type="ECO:0000259" key="2">
    <source>
        <dbReference type="PROSITE" id="PS50011"/>
    </source>
</evidence>
<dbReference type="PROSITE" id="PS50011">
    <property type="entry name" value="PROTEIN_KINASE_DOM"/>
    <property type="match status" value="1"/>
</dbReference>
<sequence>MCSTPACFGCFGWLLGHSQSRQTDSCGETGVRSPPAGRRSIDDTLVDPLARIKEAAARTASHASAAAQPAAAQQHPPRLGQQGRVDCCSAQPPARAATPLEVQLDLQAPTSRDSSLSGGQGGCGSGPWLPLPPAAGGCTTPPVSSRASGRSGSSWRSRVELASLAGLPSASGLRDGRAHPAAAAEPSAGGRLRAEAVLELSQRAGRLDLAAAVLQVSGLELVSHHSASGSLVYCGLADGRRVCVKYATAAAASAQGIAALATEGVLSRMLVHPNIIKTYGWAINRLSVEDFLPDMPARPAAAVRRRQCRAKREPLSSPSSPSSPSSSAAAAAAAAAAAPAGFKRGSPRAQEGQPQPHPPTAAAAGPPGPSDHWEPAAGPERRPAARSCAPALDAFQQTSEGPPYATAQPPVPSAAQPAGRLPAPLAVPCQDGWAKLQGGLRRLGAQPGGYLTRIVMEQADRGTLLEAIRAGEFVTTAYGGPSLPSAIRAVLLTALDIAHGMQELHRHCVIHGDLTPSNVLLQADPQDPRGCVAKVADFGLARIAPCGRLDNGDVFGAVRFMAPEVVAGSSFLASDVYSYGVVLRQMISGQEPWAGLRHMQVLVGVMQGDLRLDVPAGTHPPLAALLERCLAHDHTARPAFGAVVAELQAMLAELGSRQAAARLGSTAAPSPFANGPPPPTPRATAAATAPTSTTATRAAASASAPASACDGCGPLLDTAESFSPWDGTAAVAAAAAVACEAGVAAGAAPPRAPTSGLMPPLLLLPPTRAPPPAKSEPASSEACVSAGHSAFASHAQLLSPQGSLRATSSGADCASGSSATALSRALASGMLCSAALVVSSSIQTAGSGGWRLDRIVGLNGSADQVTSGSAAGDPSLLMRVRSSSGTGAITARGSSADALGAIWTRPTWGPGGEVGAPAGPRWVRSRSGGSALGARTPAGHSKAAAFTLSPLARAATTVRSCSSSSGTPDPWTGGGSCRPSFLQLLQTDGAERQQARQAPPSGPSRPTSSSDTACCLALSPRPLAPSPEAAAAGGSTAAATPEPPAMAAAAAVEGPAAATGAAVQRGREAPPVVRPSSGHASKVRRRSAGAVAAPAVPLLPIHEELVLWLGGEVDRAAAAAGSSGASENGGAQPRGEADAS</sequence>
<dbReference type="Pfam" id="PF07714">
    <property type="entry name" value="PK_Tyr_Ser-Thr"/>
    <property type="match status" value="1"/>
</dbReference>
<feature type="compositionally biased region" description="Low complexity" evidence="1">
    <location>
        <begin position="682"/>
        <end position="707"/>
    </location>
</feature>
<gene>
    <name evidence="3" type="ORF">TSOC_008057</name>
</gene>
<proteinExistence type="predicted"/>
<keyword evidence="3" id="KW-0808">Transferase</keyword>
<feature type="region of interest" description="Disordered" evidence="1">
    <location>
        <begin position="959"/>
        <end position="1091"/>
    </location>
</feature>
<accession>A0A2J7ZZH4</accession>
<keyword evidence="3" id="KW-0418">Kinase</keyword>
<feature type="compositionally biased region" description="Low complexity" evidence="1">
    <location>
        <begin position="405"/>
        <end position="418"/>
    </location>
</feature>
<dbReference type="Gene3D" id="1.10.510.10">
    <property type="entry name" value="Transferase(Phosphotransferase) domain 1"/>
    <property type="match status" value="1"/>
</dbReference>
<dbReference type="AlphaFoldDB" id="A0A2J7ZZH4"/>
<keyword evidence="4" id="KW-1185">Reference proteome</keyword>
<feature type="compositionally biased region" description="Low complexity" evidence="1">
    <location>
        <begin position="1004"/>
        <end position="1062"/>
    </location>
</feature>
<dbReference type="PANTHER" id="PTHR44329:SF289">
    <property type="entry name" value="SERINE_THREONINE-PROTEIN KINASE VIK"/>
    <property type="match status" value="1"/>
</dbReference>
<dbReference type="PANTHER" id="PTHR44329">
    <property type="entry name" value="SERINE/THREONINE-PROTEIN KINASE TNNI3K-RELATED"/>
    <property type="match status" value="1"/>
</dbReference>
<feature type="region of interest" description="Disordered" evidence="1">
    <location>
        <begin position="20"/>
        <end position="43"/>
    </location>
</feature>
<feature type="region of interest" description="Disordered" evidence="1">
    <location>
        <begin position="302"/>
        <end position="418"/>
    </location>
</feature>
<dbReference type="EMBL" id="PGGS01000288">
    <property type="protein sequence ID" value="PNH05671.1"/>
    <property type="molecule type" value="Genomic_DNA"/>
</dbReference>
<dbReference type="GO" id="GO:0005524">
    <property type="term" value="F:ATP binding"/>
    <property type="evidence" value="ECO:0007669"/>
    <property type="project" value="InterPro"/>
</dbReference>
<feature type="region of interest" description="Disordered" evidence="1">
    <location>
        <begin position="1117"/>
        <end position="1140"/>
    </location>
</feature>
<dbReference type="InterPro" id="IPR051681">
    <property type="entry name" value="Ser/Thr_Kinases-Pseudokinases"/>
</dbReference>
<feature type="region of interest" description="Disordered" evidence="1">
    <location>
        <begin position="56"/>
        <end position="91"/>
    </location>
</feature>
<feature type="domain" description="Protein kinase" evidence="2">
    <location>
        <begin position="198"/>
        <end position="651"/>
    </location>
</feature>
<dbReference type="InterPro" id="IPR011009">
    <property type="entry name" value="Kinase-like_dom_sf"/>
</dbReference>
<dbReference type="InterPro" id="IPR000719">
    <property type="entry name" value="Prot_kinase_dom"/>
</dbReference>
<comment type="caution">
    <text evidence="3">The sequence shown here is derived from an EMBL/GenBank/DDBJ whole genome shotgun (WGS) entry which is preliminary data.</text>
</comment>
<feature type="region of interest" description="Disordered" evidence="1">
    <location>
        <begin position="108"/>
        <end position="152"/>
    </location>
</feature>
<evidence type="ECO:0000313" key="4">
    <source>
        <dbReference type="Proteomes" id="UP000236333"/>
    </source>
</evidence>
<evidence type="ECO:0000256" key="1">
    <source>
        <dbReference type="SAM" id="MobiDB-lite"/>
    </source>
</evidence>
<name>A0A2J7ZZH4_9CHLO</name>